<feature type="domain" description="FAD-dependent oxidoreductase 2 FAD-binding" evidence="3">
    <location>
        <begin position="107"/>
        <end position="199"/>
    </location>
</feature>
<dbReference type="AlphaFoldDB" id="A0A943UZ74"/>
<feature type="non-terminal residue" evidence="4">
    <location>
        <position position="248"/>
    </location>
</feature>
<sequence length="248" mass="25689">MTEEPAGTKTGLTRRNFMRGALAAAAAMGVAATGVGCAPAGDAGKEPAATDSGDAASQAGADYVDIYKDGVSQMPARKAACPGPRGPVAFESREIAAGEIKREEDFDIVVVGAGVGGLIAGLKAADMGASVLILEKMTKGRGCFECFGAVNAKCQDGTAIDKTALLDEIYRSAYFRTRPEPARTYVNRSGEATDFWQEVLDKGANGFVISKVEQDPSSCGFPAMTSLIDTELGFYDSPALPPDAGVRS</sequence>
<dbReference type="Pfam" id="PF00890">
    <property type="entry name" value="FAD_binding_2"/>
    <property type="match status" value="1"/>
</dbReference>
<evidence type="ECO:0000256" key="2">
    <source>
        <dbReference type="ARBA" id="ARBA00023002"/>
    </source>
</evidence>
<dbReference type="Gene3D" id="3.50.50.60">
    <property type="entry name" value="FAD/NAD(P)-binding domain"/>
    <property type="match status" value="1"/>
</dbReference>
<dbReference type="InterPro" id="IPR003953">
    <property type="entry name" value="FAD-dep_OxRdtase_2_FAD-bd"/>
</dbReference>
<organism evidence="4 5">
    <name type="scientific">Slackia piriformis</name>
    <dbReference type="NCBI Taxonomy" id="626934"/>
    <lineage>
        <taxon>Bacteria</taxon>
        <taxon>Bacillati</taxon>
        <taxon>Actinomycetota</taxon>
        <taxon>Coriobacteriia</taxon>
        <taxon>Eggerthellales</taxon>
        <taxon>Eggerthellaceae</taxon>
        <taxon>Slackia</taxon>
    </lineage>
</organism>
<evidence type="ECO:0000313" key="4">
    <source>
        <dbReference type="EMBL" id="MBS6941739.1"/>
    </source>
</evidence>
<evidence type="ECO:0000259" key="3">
    <source>
        <dbReference type="Pfam" id="PF00890"/>
    </source>
</evidence>
<reference evidence="4" key="1">
    <citation type="submission" date="2021-02" db="EMBL/GenBank/DDBJ databases">
        <title>Infant gut strain persistence is associated with maternal origin, phylogeny, and functional potential including surface adhesion and iron acquisition.</title>
        <authorList>
            <person name="Lou Y.C."/>
        </authorList>
    </citation>
    <scope>NUCLEOTIDE SEQUENCE</scope>
    <source>
        <strain evidence="4">L2_039_000G1_dasL2_039_000G1_concoct_11</strain>
    </source>
</reference>
<gene>
    <name evidence="4" type="ORF">KH142_09820</name>
</gene>
<accession>A0A943UZ74</accession>
<proteinExistence type="predicted"/>
<dbReference type="InterPro" id="IPR019546">
    <property type="entry name" value="TAT_signal_bac_arc"/>
</dbReference>
<dbReference type="NCBIfam" id="TIGR01409">
    <property type="entry name" value="TAT_signal_seq"/>
    <property type="match status" value="1"/>
</dbReference>
<evidence type="ECO:0000256" key="1">
    <source>
        <dbReference type="ARBA" id="ARBA00022630"/>
    </source>
</evidence>
<evidence type="ECO:0000313" key="5">
    <source>
        <dbReference type="Proteomes" id="UP000727506"/>
    </source>
</evidence>
<dbReference type="InterPro" id="IPR036188">
    <property type="entry name" value="FAD/NAD-bd_sf"/>
</dbReference>
<keyword evidence="2" id="KW-0560">Oxidoreductase</keyword>
<dbReference type="PROSITE" id="PS51318">
    <property type="entry name" value="TAT"/>
    <property type="match status" value="1"/>
</dbReference>
<dbReference type="SUPFAM" id="SSF51905">
    <property type="entry name" value="FAD/NAD(P)-binding domain"/>
    <property type="match status" value="1"/>
</dbReference>
<dbReference type="InterPro" id="IPR006311">
    <property type="entry name" value="TAT_signal"/>
</dbReference>
<dbReference type="Proteomes" id="UP000727506">
    <property type="component" value="Unassembled WGS sequence"/>
</dbReference>
<name>A0A943UZ74_9ACTN</name>
<protein>
    <submittedName>
        <fullName evidence="4">FAD-binding protein</fullName>
    </submittedName>
</protein>
<keyword evidence="1" id="KW-0285">Flavoprotein</keyword>
<dbReference type="GO" id="GO:0016491">
    <property type="term" value="F:oxidoreductase activity"/>
    <property type="evidence" value="ECO:0007669"/>
    <property type="project" value="UniProtKB-KW"/>
</dbReference>
<dbReference type="EMBL" id="JAGZSV010000287">
    <property type="protein sequence ID" value="MBS6941739.1"/>
    <property type="molecule type" value="Genomic_DNA"/>
</dbReference>
<comment type="caution">
    <text evidence="4">The sequence shown here is derived from an EMBL/GenBank/DDBJ whole genome shotgun (WGS) entry which is preliminary data.</text>
</comment>